<dbReference type="GO" id="GO:0005576">
    <property type="term" value="C:extracellular region"/>
    <property type="evidence" value="ECO:0007669"/>
    <property type="project" value="TreeGrafter"/>
</dbReference>
<feature type="transmembrane region" description="Helical" evidence="2">
    <location>
        <begin position="12"/>
        <end position="31"/>
    </location>
</feature>
<feature type="region of interest" description="Disordered" evidence="1">
    <location>
        <begin position="337"/>
        <end position="366"/>
    </location>
</feature>
<sequence>MDQLTRTVRIQILVFTAIALLAVSAVGLGYVRLPQMLFGIGQYTVTLRLSESGNLYPTANVTYRGTEVGRVESVDLTGDGVAARLTLRSDVRIPSDLDAEVHSQTAVGEQYVALLPRDGNSRPLRDGDVIPVERTSVPPNLNQLLDATNKGLRAIPNDGVRTVIDEGYTAVGGLGPEFSRFVQGATQLAIDARKHTGDLTSLITKAPEVLDSQADTAGAIGAWSKHLAVITEQVKDRDSALTGILRNGPGAADEARRLIQRINPTLPVLLANLVAIGETAVVYQPHIEQLLVLLPQGVAAIQGSMVANLHQKMKYKGFFLSFNLNLNLPPPCTTGFLPASQRRSPTAVDAPDRPEGDLYCRRPQDSPWNVRGARNIPCATKPWKRAPTVKMCESDEEYVPLNEGMNWKGDPNATLSGQDVPQLPPAAPQPAGAPAVPEIAAAEYDPATGTYTGPDGKTYTQANLATTAAQDRSWQSMLIPPGTN</sequence>
<organism evidence="5 6">
    <name type="scientific">Mycolicibacterium phlei DSM 43239 = CCUG 21000</name>
    <dbReference type="NCBI Taxonomy" id="1226750"/>
    <lineage>
        <taxon>Bacteria</taxon>
        <taxon>Bacillati</taxon>
        <taxon>Actinomycetota</taxon>
        <taxon>Actinomycetes</taxon>
        <taxon>Mycobacteriales</taxon>
        <taxon>Mycobacteriaceae</taxon>
        <taxon>Mycolicibacterium</taxon>
    </lineage>
</organism>
<dbReference type="PANTHER" id="PTHR33371">
    <property type="entry name" value="INTERMEMBRANE PHOSPHOLIPID TRANSPORT SYSTEM BINDING PROTEIN MLAD-RELATED"/>
    <property type="match status" value="1"/>
</dbReference>
<evidence type="ECO:0000313" key="5">
    <source>
        <dbReference type="EMBL" id="KAB7751921.1"/>
    </source>
</evidence>
<dbReference type="Pfam" id="PF11887">
    <property type="entry name" value="Mce4_CUP1"/>
    <property type="match status" value="1"/>
</dbReference>
<protein>
    <submittedName>
        <fullName evidence="5">Mammalian cell entry protein</fullName>
    </submittedName>
</protein>
<dbReference type="InterPro" id="IPR005693">
    <property type="entry name" value="Mce"/>
</dbReference>
<keyword evidence="2" id="KW-0472">Membrane</keyword>
<dbReference type="AlphaFoldDB" id="A0A5N5UQQ1"/>
<comment type="caution">
    <text evidence="5">The sequence shown here is derived from an EMBL/GenBank/DDBJ whole genome shotgun (WGS) entry which is preliminary data.</text>
</comment>
<evidence type="ECO:0000256" key="1">
    <source>
        <dbReference type="SAM" id="MobiDB-lite"/>
    </source>
</evidence>
<accession>A0A5N5UQQ1</accession>
<dbReference type="InterPro" id="IPR024516">
    <property type="entry name" value="Mce_C"/>
</dbReference>
<dbReference type="RefSeq" id="WP_061481044.1">
    <property type="nucleotide sequence ID" value="NZ_ANBO01000044.1"/>
</dbReference>
<feature type="compositionally biased region" description="Basic and acidic residues" evidence="1">
    <location>
        <begin position="350"/>
        <end position="364"/>
    </location>
</feature>
<dbReference type="Pfam" id="PF02470">
    <property type="entry name" value="MlaD"/>
    <property type="match status" value="1"/>
</dbReference>
<keyword evidence="6" id="KW-1185">Reference proteome</keyword>
<feature type="domain" description="Mce/MlaD" evidence="3">
    <location>
        <begin position="42"/>
        <end position="116"/>
    </location>
</feature>
<evidence type="ECO:0000259" key="3">
    <source>
        <dbReference type="Pfam" id="PF02470"/>
    </source>
</evidence>
<reference evidence="5 6" key="1">
    <citation type="submission" date="2012-10" db="EMBL/GenBank/DDBJ databases">
        <title>The draft sequence of the Mycobacterium pheli genome.</title>
        <authorList>
            <person name="Pettersson B.M.F."/>
            <person name="Das S."/>
            <person name="Dasgupta S."/>
            <person name="Bhattacharya A."/>
            <person name="Kirsebom L.A."/>
        </authorList>
    </citation>
    <scope>NUCLEOTIDE SEQUENCE [LARGE SCALE GENOMIC DNA]</scope>
    <source>
        <strain evidence="5 6">CCUG 21000</strain>
    </source>
</reference>
<dbReference type="InterPro" id="IPR052336">
    <property type="entry name" value="MlaD_Phospholipid_Transporter"/>
</dbReference>
<feature type="domain" description="Mammalian cell entry C-terminal" evidence="4">
    <location>
        <begin position="121"/>
        <end position="293"/>
    </location>
</feature>
<dbReference type="EMBL" id="ANBP01000053">
    <property type="protein sequence ID" value="KAB7751921.1"/>
    <property type="molecule type" value="Genomic_DNA"/>
</dbReference>
<proteinExistence type="predicted"/>
<evidence type="ECO:0000259" key="4">
    <source>
        <dbReference type="Pfam" id="PF11887"/>
    </source>
</evidence>
<evidence type="ECO:0000313" key="6">
    <source>
        <dbReference type="Proteomes" id="UP000325690"/>
    </source>
</evidence>
<dbReference type="InterPro" id="IPR003399">
    <property type="entry name" value="Mce/MlaD"/>
</dbReference>
<evidence type="ECO:0000256" key="2">
    <source>
        <dbReference type="SAM" id="Phobius"/>
    </source>
</evidence>
<name>A0A5N5UQQ1_MYCPH</name>
<dbReference type="NCBIfam" id="TIGR00996">
    <property type="entry name" value="Mtu_fam_mce"/>
    <property type="match status" value="1"/>
</dbReference>
<dbReference type="GeneID" id="74304426"/>
<dbReference type="Proteomes" id="UP000325690">
    <property type="component" value="Unassembled WGS sequence"/>
</dbReference>
<keyword evidence="2" id="KW-1133">Transmembrane helix</keyword>
<dbReference type="PANTHER" id="PTHR33371:SF16">
    <property type="entry name" value="MCE-FAMILY PROTEIN MCE3F"/>
    <property type="match status" value="1"/>
</dbReference>
<gene>
    <name evidence="5" type="ORF">MPHL21000_22325</name>
</gene>
<keyword evidence="2" id="KW-0812">Transmembrane</keyword>